<evidence type="ECO:0000313" key="3">
    <source>
        <dbReference type="Proteomes" id="UP000317650"/>
    </source>
</evidence>
<dbReference type="PANTHER" id="PTHR31189:SF62">
    <property type="entry name" value="OS01G0976200 PROTEIN"/>
    <property type="match status" value="1"/>
</dbReference>
<dbReference type="CDD" id="cd02242">
    <property type="entry name" value="cupin_11S_legumin_N"/>
    <property type="match status" value="1"/>
</dbReference>
<proteinExistence type="predicted"/>
<accession>A0A4S8K9Q4</accession>
<dbReference type="Pfam" id="PF00190">
    <property type="entry name" value="Cupin_1"/>
    <property type="match status" value="2"/>
</dbReference>
<name>A0A4S8K9Q4_MUSBA</name>
<dbReference type="InterPro" id="IPR006045">
    <property type="entry name" value="Cupin_1"/>
</dbReference>
<sequence>MAAELSPTLSKSIFEGAGGSYATWSGADLPLLTDAKLGGGKLVLKPLGLALPHYSDSSKVGYVLEGRAVVGLTLYGETKQRILLLEKGDVVALVMGSLTWWYNEEEDSDFSIAFLGDTATAVRPGDIAYFFLAGSVGVLRGFSTEFLSRACGTRDAEAEELFGSQPGTLIITLQQKLPGLRASRADGEGIVVNAERVAAYINVKSGGCAASVTSDELAALGGFRFSVDLTRLEPNAMRLPGFFVDAAVQLIYVAKGSGRVQIAGTDGNRALDAEVKEGYLFGLPKFFAMSVIAGGEGMEWFSIITSPRPAFEQLTGRTSELNMLPSQILESSLNVTPDLVNLLKTNGSAHDVFAPPSKTGN</sequence>
<dbReference type="InterPro" id="IPR014710">
    <property type="entry name" value="RmlC-like_jellyroll"/>
</dbReference>
<feature type="domain" description="Cupin type-1" evidence="1">
    <location>
        <begin position="3"/>
        <end position="159"/>
    </location>
</feature>
<reference evidence="2 3" key="1">
    <citation type="journal article" date="2019" name="Nat. Plants">
        <title>Genome sequencing of Musa balbisiana reveals subgenome evolution and function divergence in polyploid bananas.</title>
        <authorList>
            <person name="Yao X."/>
        </authorList>
    </citation>
    <scope>NUCLEOTIDE SEQUENCE [LARGE SCALE GENOMIC DNA]</scope>
    <source>
        <strain evidence="3">cv. DH-PKW</strain>
        <tissue evidence="2">Leaves</tissue>
    </source>
</reference>
<keyword evidence="3" id="KW-1185">Reference proteome</keyword>
<comment type="caution">
    <text evidence="2">The sequence shown here is derived from an EMBL/GenBank/DDBJ whole genome shotgun (WGS) entry which is preliminary data.</text>
</comment>
<evidence type="ECO:0000259" key="1">
    <source>
        <dbReference type="SMART" id="SM00835"/>
    </source>
</evidence>
<feature type="domain" description="Cupin type-1" evidence="1">
    <location>
        <begin position="201"/>
        <end position="341"/>
    </location>
</feature>
<gene>
    <name evidence="2" type="ORF">C4D60_Mb04t04660</name>
</gene>
<evidence type="ECO:0000313" key="2">
    <source>
        <dbReference type="EMBL" id="THU71739.1"/>
    </source>
</evidence>
<dbReference type="EMBL" id="PYDT01000001">
    <property type="protein sequence ID" value="THU71739.1"/>
    <property type="molecule type" value="Genomic_DNA"/>
</dbReference>
<dbReference type="InterPro" id="IPR050253">
    <property type="entry name" value="Seed_Storage-Functional"/>
</dbReference>
<organism evidence="2 3">
    <name type="scientific">Musa balbisiana</name>
    <name type="common">Banana</name>
    <dbReference type="NCBI Taxonomy" id="52838"/>
    <lineage>
        <taxon>Eukaryota</taxon>
        <taxon>Viridiplantae</taxon>
        <taxon>Streptophyta</taxon>
        <taxon>Embryophyta</taxon>
        <taxon>Tracheophyta</taxon>
        <taxon>Spermatophyta</taxon>
        <taxon>Magnoliopsida</taxon>
        <taxon>Liliopsida</taxon>
        <taxon>Zingiberales</taxon>
        <taxon>Musaceae</taxon>
        <taxon>Musa</taxon>
    </lineage>
</organism>
<dbReference type="InterPro" id="IPR011051">
    <property type="entry name" value="RmlC_Cupin_sf"/>
</dbReference>
<dbReference type="PANTHER" id="PTHR31189">
    <property type="entry name" value="OS03G0336100 PROTEIN-RELATED"/>
    <property type="match status" value="1"/>
</dbReference>
<dbReference type="SUPFAM" id="SSF51182">
    <property type="entry name" value="RmlC-like cupins"/>
    <property type="match status" value="1"/>
</dbReference>
<dbReference type="Gene3D" id="2.60.120.10">
    <property type="entry name" value="Jelly Rolls"/>
    <property type="match status" value="2"/>
</dbReference>
<dbReference type="Proteomes" id="UP000317650">
    <property type="component" value="Chromosome 4"/>
</dbReference>
<protein>
    <recommendedName>
        <fullName evidence="1">Cupin type-1 domain-containing protein</fullName>
    </recommendedName>
</protein>
<dbReference type="CDD" id="cd02243">
    <property type="entry name" value="cupin_11S_legumin_C"/>
    <property type="match status" value="1"/>
</dbReference>
<dbReference type="AlphaFoldDB" id="A0A4S8K9Q4"/>
<dbReference type="SMART" id="SM00835">
    <property type="entry name" value="Cupin_1"/>
    <property type="match status" value="2"/>
</dbReference>